<dbReference type="PANTHER" id="PTHR13710">
    <property type="entry name" value="DNA HELICASE RECQ FAMILY MEMBER"/>
    <property type="match status" value="1"/>
</dbReference>
<keyword evidence="5 15" id="KW-0347">Helicase</keyword>
<comment type="catalytic activity">
    <reaction evidence="9">
        <text>Couples ATP hydrolysis with the unwinding of duplex DNA by translocating in the 3'-5' direction.</text>
        <dbReference type="EC" id="5.6.2.4"/>
    </reaction>
</comment>
<evidence type="ECO:0000256" key="6">
    <source>
        <dbReference type="ARBA" id="ARBA00022840"/>
    </source>
</evidence>
<evidence type="ECO:0000313" key="15">
    <source>
        <dbReference type="EMBL" id="MFD1003378.1"/>
    </source>
</evidence>
<keyword evidence="7" id="KW-0238">DNA-binding</keyword>
<evidence type="ECO:0000259" key="13">
    <source>
        <dbReference type="PROSITE" id="PS51192"/>
    </source>
</evidence>
<dbReference type="InterPro" id="IPR032284">
    <property type="entry name" value="RecQ_Zn-bd"/>
</dbReference>
<keyword evidence="16" id="KW-1185">Reference proteome</keyword>
<evidence type="ECO:0000256" key="1">
    <source>
        <dbReference type="ARBA" id="ARBA00005446"/>
    </source>
</evidence>
<dbReference type="InterPro" id="IPR004589">
    <property type="entry name" value="DNA_helicase_ATP-dep_RecQ"/>
</dbReference>
<dbReference type="Proteomes" id="UP001597112">
    <property type="component" value="Unassembled WGS sequence"/>
</dbReference>
<dbReference type="InterPro" id="IPR036388">
    <property type="entry name" value="WH-like_DNA-bd_sf"/>
</dbReference>
<sequence>METPVSILKKYWQHSQFRPLQEDIVNSVLQGHDTLALLPTGGGKSVCFQVPALLLEGVCIVITPLIALMKDQVEQLKRRGILAVAIHSGMNRSEIDILLDNCIYGSIKFLYVSPERLQTELFIERVKQMKVGLIAVDEAHCISQWGYDFRPPYLQITTLRELKPATPVIALTATATLVVKEDIMNKLAFREPTGVFQRSFARDNLSFVVRKTENKERKLLEILQKVKGSAIIYVRSRKATQQIAEWLSKRGISASYYHAGLDFEERSKRQEEWIHNKSRVMVATNAFGMGIDKPDVRLVVHLDIPENLESYYQEAGRAGRDGIRSFAAILYQEADVINLQFKTEQAHPSPEALKKIYQALANYYQLAIGSSGGESFDFDLLDFAERFKYHQAEVYIALKKLEEEGLIQFNESFYNPSHLFFPVDKTKLYEFQIANARFDPVIKMLLRLYGGELFSEFVKISEAYLAKGLKITEKEMIATLKHLNELKIVIYQPLKNKPQVTFVLPRQDADRLPLNIARLEARKKLIVDKMNAMVAFATSTHRCRMQIVQEYFGEDTFAVCGLCDVCIEQRKTDNRSAYDQLRAEIVNIIKSTSMTIEQLEEHIEPTDHELFADIVRELVDEGLLQYDDSWRLQLSEQKN</sequence>
<evidence type="ECO:0000256" key="9">
    <source>
        <dbReference type="ARBA" id="ARBA00034617"/>
    </source>
</evidence>
<dbReference type="Pfam" id="PF00271">
    <property type="entry name" value="Helicase_C"/>
    <property type="match status" value="1"/>
</dbReference>
<dbReference type="PANTHER" id="PTHR13710:SF105">
    <property type="entry name" value="ATP-DEPENDENT DNA HELICASE Q1"/>
    <property type="match status" value="1"/>
</dbReference>
<dbReference type="NCBIfam" id="TIGR00614">
    <property type="entry name" value="recQ_fam"/>
    <property type="match status" value="1"/>
</dbReference>
<dbReference type="InterPro" id="IPR027417">
    <property type="entry name" value="P-loop_NTPase"/>
</dbReference>
<feature type="domain" description="Helicase ATP-binding" evidence="13">
    <location>
        <begin position="25"/>
        <end position="193"/>
    </location>
</feature>
<keyword evidence="2" id="KW-0479">Metal-binding</keyword>
<evidence type="ECO:0000256" key="7">
    <source>
        <dbReference type="ARBA" id="ARBA00023125"/>
    </source>
</evidence>
<dbReference type="InterPro" id="IPR014001">
    <property type="entry name" value="Helicase_ATP-bd"/>
</dbReference>
<dbReference type="EC" id="5.6.2.4" evidence="10"/>
<evidence type="ECO:0000256" key="2">
    <source>
        <dbReference type="ARBA" id="ARBA00022723"/>
    </source>
</evidence>
<dbReference type="EMBL" id="JBHTKA010000016">
    <property type="protein sequence ID" value="MFD1003378.1"/>
    <property type="molecule type" value="Genomic_DNA"/>
</dbReference>
<dbReference type="PROSITE" id="PS51192">
    <property type="entry name" value="HELICASE_ATP_BIND_1"/>
    <property type="match status" value="1"/>
</dbReference>
<keyword evidence="3" id="KW-0547">Nucleotide-binding</keyword>
<dbReference type="CDD" id="cd17920">
    <property type="entry name" value="DEXHc_RecQ"/>
    <property type="match status" value="1"/>
</dbReference>
<name>A0ABW3KDG0_9BACT</name>
<evidence type="ECO:0000256" key="10">
    <source>
        <dbReference type="ARBA" id="ARBA00034808"/>
    </source>
</evidence>
<evidence type="ECO:0000256" key="11">
    <source>
        <dbReference type="ARBA" id="ARBA00044535"/>
    </source>
</evidence>
<dbReference type="SMART" id="SM00487">
    <property type="entry name" value="DEXDc"/>
    <property type="match status" value="1"/>
</dbReference>
<dbReference type="GO" id="GO:0004386">
    <property type="term" value="F:helicase activity"/>
    <property type="evidence" value="ECO:0007669"/>
    <property type="project" value="UniProtKB-KW"/>
</dbReference>
<reference evidence="16" key="1">
    <citation type="journal article" date="2019" name="Int. J. Syst. Evol. Microbiol.">
        <title>The Global Catalogue of Microorganisms (GCM) 10K type strain sequencing project: providing services to taxonomists for standard genome sequencing and annotation.</title>
        <authorList>
            <consortium name="The Broad Institute Genomics Platform"/>
            <consortium name="The Broad Institute Genome Sequencing Center for Infectious Disease"/>
            <person name="Wu L."/>
            <person name="Ma J."/>
        </authorList>
    </citation>
    <scope>NUCLEOTIDE SEQUENCE [LARGE SCALE GENOMIC DNA]</scope>
    <source>
        <strain evidence="16">CCUG 58938</strain>
    </source>
</reference>
<dbReference type="CDD" id="cd18794">
    <property type="entry name" value="SF2_C_RecQ"/>
    <property type="match status" value="1"/>
</dbReference>
<accession>A0ABW3KDG0</accession>
<evidence type="ECO:0000256" key="5">
    <source>
        <dbReference type="ARBA" id="ARBA00022806"/>
    </source>
</evidence>
<dbReference type="RefSeq" id="WP_377586025.1">
    <property type="nucleotide sequence ID" value="NZ_JBHTKA010000016.1"/>
</dbReference>
<dbReference type="SMART" id="SM00490">
    <property type="entry name" value="HELICc"/>
    <property type="match status" value="1"/>
</dbReference>
<comment type="similarity">
    <text evidence="1">Belongs to the helicase family. RecQ subfamily.</text>
</comment>
<evidence type="ECO:0000256" key="4">
    <source>
        <dbReference type="ARBA" id="ARBA00022801"/>
    </source>
</evidence>
<evidence type="ECO:0000256" key="8">
    <source>
        <dbReference type="ARBA" id="ARBA00023235"/>
    </source>
</evidence>
<evidence type="ECO:0000256" key="12">
    <source>
        <dbReference type="ARBA" id="ARBA00044550"/>
    </source>
</evidence>
<evidence type="ECO:0000256" key="3">
    <source>
        <dbReference type="ARBA" id="ARBA00022741"/>
    </source>
</evidence>
<dbReference type="Pfam" id="PF16124">
    <property type="entry name" value="RecQ_Zn_bind"/>
    <property type="match status" value="1"/>
</dbReference>
<comment type="caution">
    <text evidence="15">The sequence shown here is derived from an EMBL/GenBank/DDBJ whole genome shotgun (WGS) entry which is preliminary data.</text>
</comment>
<protein>
    <recommendedName>
        <fullName evidence="11">ATP-dependent DNA helicase RecQ</fullName>
        <ecNumber evidence="10">5.6.2.4</ecNumber>
    </recommendedName>
    <alternativeName>
        <fullName evidence="12">DNA 3'-5' helicase RecQ</fullName>
    </alternativeName>
</protein>
<keyword evidence="4" id="KW-0378">Hydrolase</keyword>
<dbReference type="InterPro" id="IPR011545">
    <property type="entry name" value="DEAD/DEAH_box_helicase_dom"/>
</dbReference>
<gene>
    <name evidence="15" type="ORF">ACFQ21_28895</name>
</gene>
<proteinExistence type="inferred from homology"/>
<evidence type="ECO:0000313" key="16">
    <source>
        <dbReference type="Proteomes" id="UP001597112"/>
    </source>
</evidence>
<dbReference type="PROSITE" id="PS51194">
    <property type="entry name" value="HELICASE_CTER"/>
    <property type="match status" value="1"/>
</dbReference>
<organism evidence="15 16">
    <name type="scientific">Ohtaekwangia kribbensis</name>
    <dbReference type="NCBI Taxonomy" id="688913"/>
    <lineage>
        <taxon>Bacteria</taxon>
        <taxon>Pseudomonadati</taxon>
        <taxon>Bacteroidota</taxon>
        <taxon>Cytophagia</taxon>
        <taxon>Cytophagales</taxon>
        <taxon>Fulvivirgaceae</taxon>
        <taxon>Ohtaekwangia</taxon>
    </lineage>
</organism>
<dbReference type="Pfam" id="PF00270">
    <property type="entry name" value="DEAD"/>
    <property type="match status" value="1"/>
</dbReference>
<dbReference type="SUPFAM" id="SSF52540">
    <property type="entry name" value="P-loop containing nucleoside triphosphate hydrolases"/>
    <property type="match status" value="1"/>
</dbReference>
<dbReference type="InterPro" id="IPR001650">
    <property type="entry name" value="Helicase_C-like"/>
</dbReference>
<evidence type="ECO:0000259" key="14">
    <source>
        <dbReference type="PROSITE" id="PS51194"/>
    </source>
</evidence>
<keyword evidence="6" id="KW-0067">ATP-binding</keyword>
<keyword evidence="8" id="KW-0413">Isomerase</keyword>
<dbReference type="Gene3D" id="3.40.50.300">
    <property type="entry name" value="P-loop containing nucleotide triphosphate hydrolases"/>
    <property type="match status" value="2"/>
</dbReference>
<dbReference type="Gene3D" id="1.10.10.10">
    <property type="entry name" value="Winged helix-like DNA-binding domain superfamily/Winged helix DNA-binding domain"/>
    <property type="match status" value="1"/>
</dbReference>
<feature type="domain" description="Helicase C-terminal" evidence="14">
    <location>
        <begin position="218"/>
        <end position="384"/>
    </location>
</feature>